<dbReference type="AlphaFoldDB" id="A0A4Y2Q6T7"/>
<dbReference type="GO" id="GO:0098609">
    <property type="term" value="P:cell-cell adhesion"/>
    <property type="evidence" value="ECO:0007669"/>
    <property type="project" value="TreeGrafter"/>
</dbReference>
<keyword evidence="5" id="KW-0393">Immunoglobulin domain</keyword>
<evidence type="ECO:0000256" key="3">
    <source>
        <dbReference type="ARBA" id="ARBA00023157"/>
    </source>
</evidence>
<dbReference type="SUPFAM" id="SSF48726">
    <property type="entry name" value="Immunoglobulin"/>
    <property type="match status" value="3"/>
</dbReference>
<keyword evidence="9" id="KW-1185">Reference proteome</keyword>
<dbReference type="Pfam" id="PF08205">
    <property type="entry name" value="C2-set_2"/>
    <property type="match status" value="1"/>
</dbReference>
<dbReference type="Gene3D" id="2.60.40.10">
    <property type="entry name" value="Immunoglobulins"/>
    <property type="match status" value="3"/>
</dbReference>
<evidence type="ECO:0000313" key="9">
    <source>
        <dbReference type="Proteomes" id="UP000499080"/>
    </source>
</evidence>
<dbReference type="InterPro" id="IPR013162">
    <property type="entry name" value="CD80_C2-set"/>
</dbReference>
<name>A0A4Y2Q6T7_ARAVE</name>
<evidence type="ECO:0000256" key="4">
    <source>
        <dbReference type="ARBA" id="ARBA00023180"/>
    </source>
</evidence>
<dbReference type="GO" id="GO:0005886">
    <property type="term" value="C:plasma membrane"/>
    <property type="evidence" value="ECO:0007669"/>
    <property type="project" value="TreeGrafter"/>
</dbReference>
<keyword evidence="2" id="KW-0472">Membrane</keyword>
<comment type="caution">
    <text evidence="7">The sequence shown here is derived from an EMBL/GenBank/DDBJ whole genome shotgun (WGS) entry which is preliminary data.</text>
</comment>
<accession>A0A4Y2Q6T7</accession>
<keyword evidence="3" id="KW-1015">Disulfide bond</keyword>
<dbReference type="PROSITE" id="PS50835">
    <property type="entry name" value="IG_LIKE"/>
    <property type="match status" value="2"/>
</dbReference>
<evidence type="ECO:0000256" key="2">
    <source>
        <dbReference type="ARBA" id="ARBA00023136"/>
    </source>
</evidence>
<dbReference type="PANTHER" id="PTHR11640:SF136">
    <property type="entry name" value="NEPHRIN"/>
    <property type="match status" value="1"/>
</dbReference>
<dbReference type="InterPro" id="IPR013783">
    <property type="entry name" value="Ig-like_fold"/>
</dbReference>
<evidence type="ECO:0000313" key="8">
    <source>
        <dbReference type="EMBL" id="GBN58975.1"/>
    </source>
</evidence>
<proteinExistence type="predicted"/>
<evidence type="ECO:0000256" key="1">
    <source>
        <dbReference type="ARBA" id="ARBA00004479"/>
    </source>
</evidence>
<sequence>MQETLLIEITFFCAEDAEMSFDEDKHRRYTTTSSITLYPRVDDNGAIYSCEARHPSLERYLRCSVAINVLHAPGIPQIEGYIEGDVVTSGDMLTLACITRGGNPPPQLIWKRGNVQVDATYTVRGHVTTNIHTFRVDATDNNGVYRCEASSNEIEEPIAASVKLSVHFPPSNVKLTGPLQAKRSDTITLTCSTEVSNPPSQITWVVDGSRVVGGESVTNKMADGWVTSSNLTITLTRQILNGCIQDLRAKRPFDLPGHATAFFWGHKRLPFIDFFEHETTYTKEQFSSSLDKLQCILRTKRQKLTQRISSGMMILQTTCYAHSEDCPIG</sequence>
<dbReference type="PANTHER" id="PTHR11640">
    <property type="entry name" value="NEPHRIN"/>
    <property type="match status" value="1"/>
</dbReference>
<dbReference type="GO" id="GO:0050839">
    <property type="term" value="F:cell adhesion molecule binding"/>
    <property type="evidence" value="ECO:0007669"/>
    <property type="project" value="TreeGrafter"/>
</dbReference>
<dbReference type="InterPro" id="IPR051275">
    <property type="entry name" value="Cell_adhesion_signaling"/>
</dbReference>
<keyword evidence="4" id="KW-0325">Glycoprotein</keyword>
<dbReference type="InterPro" id="IPR036179">
    <property type="entry name" value="Ig-like_dom_sf"/>
</dbReference>
<gene>
    <name evidence="7" type="primary">syg-2_6</name>
    <name evidence="8" type="synonym">syg-2_3</name>
    <name evidence="7" type="ORF">AVEN_120860_1</name>
    <name evidence="8" type="ORF">AVEN_80396_1</name>
</gene>
<dbReference type="EMBL" id="BGPR01013037">
    <property type="protein sequence ID" value="GBN58972.1"/>
    <property type="molecule type" value="Genomic_DNA"/>
</dbReference>
<evidence type="ECO:0000256" key="5">
    <source>
        <dbReference type="ARBA" id="ARBA00023319"/>
    </source>
</evidence>
<dbReference type="Proteomes" id="UP000499080">
    <property type="component" value="Unassembled WGS sequence"/>
</dbReference>
<protein>
    <submittedName>
        <fullName evidence="7">Synaptogenesis protein syg-2</fullName>
    </submittedName>
</protein>
<dbReference type="OrthoDB" id="6428094at2759"/>
<organism evidence="7 9">
    <name type="scientific">Araneus ventricosus</name>
    <name type="common">Orbweaver spider</name>
    <name type="synonym">Epeira ventricosa</name>
    <dbReference type="NCBI Taxonomy" id="182803"/>
    <lineage>
        <taxon>Eukaryota</taxon>
        <taxon>Metazoa</taxon>
        <taxon>Ecdysozoa</taxon>
        <taxon>Arthropoda</taxon>
        <taxon>Chelicerata</taxon>
        <taxon>Arachnida</taxon>
        <taxon>Araneae</taxon>
        <taxon>Araneomorphae</taxon>
        <taxon>Entelegynae</taxon>
        <taxon>Araneoidea</taxon>
        <taxon>Araneidae</taxon>
        <taxon>Araneus</taxon>
    </lineage>
</organism>
<dbReference type="GO" id="GO:0005911">
    <property type="term" value="C:cell-cell junction"/>
    <property type="evidence" value="ECO:0007669"/>
    <property type="project" value="TreeGrafter"/>
</dbReference>
<feature type="domain" description="Ig-like" evidence="6">
    <location>
        <begin position="170"/>
        <end position="209"/>
    </location>
</feature>
<dbReference type="Pfam" id="PF13927">
    <property type="entry name" value="Ig_3"/>
    <property type="match status" value="1"/>
</dbReference>
<dbReference type="EMBL" id="BGPR01013039">
    <property type="protein sequence ID" value="GBN58975.1"/>
    <property type="molecule type" value="Genomic_DNA"/>
</dbReference>
<feature type="domain" description="Ig-like" evidence="6">
    <location>
        <begin position="76"/>
        <end position="165"/>
    </location>
</feature>
<comment type="subcellular location">
    <subcellularLocation>
        <location evidence="1">Membrane</location>
        <topology evidence="1">Single-pass type I membrane protein</topology>
    </subcellularLocation>
</comment>
<evidence type="ECO:0000259" key="6">
    <source>
        <dbReference type="PROSITE" id="PS50835"/>
    </source>
</evidence>
<reference evidence="7 9" key="1">
    <citation type="journal article" date="2019" name="Sci. Rep.">
        <title>Orb-weaving spider Araneus ventricosus genome elucidates the spidroin gene catalogue.</title>
        <authorList>
            <person name="Kono N."/>
            <person name="Nakamura H."/>
            <person name="Ohtoshi R."/>
            <person name="Moran D.A.P."/>
            <person name="Shinohara A."/>
            <person name="Yoshida Y."/>
            <person name="Fujiwara M."/>
            <person name="Mori M."/>
            <person name="Tomita M."/>
            <person name="Arakawa K."/>
        </authorList>
    </citation>
    <scope>NUCLEOTIDE SEQUENCE [LARGE SCALE GENOMIC DNA]</scope>
</reference>
<evidence type="ECO:0000313" key="7">
    <source>
        <dbReference type="EMBL" id="GBN58972.1"/>
    </source>
</evidence>
<dbReference type="InterPro" id="IPR007110">
    <property type="entry name" value="Ig-like_dom"/>
</dbReference>